<organism evidence="1 2">
    <name type="scientific">Caldisalinibacter kiritimatiensis</name>
    <dbReference type="NCBI Taxonomy" id="1304284"/>
    <lineage>
        <taxon>Bacteria</taxon>
        <taxon>Bacillati</taxon>
        <taxon>Bacillota</taxon>
        <taxon>Tissierellia</taxon>
        <taxon>Tissierellales</taxon>
        <taxon>Thermohalobacteraceae</taxon>
        <taxon>Caldisalinibacter</taxon>
    </lineage>
</organism>
<dbReference type="AlphaFoldDB" id="R1CM77"/>
<evidence type="ECO:0000313" key="1">
    <source>
        <dbReference type="EMBL" id="EOC99810.1"/>
    </source>
</evidence>
<protein>
    <submittedName>
        <fullName evidence="1">Uncharacterized protein</fullName>
    </submittedName>
</protein>
<comment type="caution">
    <text evidence="1">The sequence shown here is derived from an EMBL/GenBank/DDBJ whole genome shotgun (WGS) entry which is preliminary data.</text>
</comment>
<accession>R1CM77</accession>
<dbReference type="STRING" id="1304284.L21TH_2115"/>
<dbReference type="Proteomes" id="UP000013378">
    <property type="component" value="Unassembled WGS sequence"/>
</dbReference>
<reference evidence="1 2" key="1">
    <citation type="journal article" date="2015" name="Geomicrobiol. J.">
        <title>Caldisalinibacter kiritimatiensis gen. nov., sp. nov., a moderately thermohalophilic thiosulfate-reducing bacterium from a hypersaline microbial mat.</title>
        <authorList>
            <person name="Ben Hania W."/>
            <person name="Joseph M."/>
            <person name="Fiebig A."/>
            <person name="Bunk B."/>
            <person name="Klenk H.-P."/>
            <person name="Fardeau M.-L."/>
            <person name="Spring S."/>
        </authorList>
    </citation>
    <scope>NUCLEOTIDE SEQUENCE [LARGE SCALE GENOMIC DNA]</scope>
    <source>
        <strain evidence="1 2">L21-TH-D2</strain>
    </source>
</reference>
<sequence length="60" mass="7110">MNCLKCGNCKENTPTYYCLAKGEIVINENYKPDVKVRTGWKKGTKDYEMYRRKTKKEVEI</sequence>
<dbReference type="RefSeq" id="WP_006315668.1">
    <property type="nucleotide sequence ID" value="NZ_ARZA01000236.1"/>
</dbReference>
<gene>
    <name evidence="1" type="ORF">L21TH_2115</name>
</gene>
<dbReference type="eggNOG" id="ENOG5033H4V">
    <property type="taxonomic scope" value="Bacteria"/>
</dbReference>
<name>R1CM77_9FIRM</name>
<keyword evidence="2" id="KW-1185">Reference proteome</keyword>
<evidence type="ECO:0000313" key="2">
    <source>
        <dbReference type="Proteomes" id="UP000013378"/>
    </source>
</evidence>
<dbReference type="OrthoDB" id="1707599at2"/>
<proteinExistence type="predicted"/>
<dbReference type="EMBL" id="ARZA01000236">
    <property type="protein sequence ID" value="EOC99810.1"/>
    <property type="molecule type" value="Genomic_DNA"/>
</dbReference>